<proteinExistence type="predicted"/>
<dbReference type="EMBL" id="JAMXFF010000003">
    <property type="protein sequence ID" value="MCT7965386.1"/>
    <property type="molecule type" value="Genomic_DNA"/>
</dbReference>
<keyword evidence="2" id="KW-1185">Reference proteome</keyword>
<gene>
    <name evidence="1" type="ORF">NG799_03435</name>
</gene>
<evidence type="ECO:0000313" key="1">
    <source>
        <dbReference type="EMBL" id="MCT7965386.1"/>
    </source>
</evidence>
<dbReference type="RefSeq" id="WP_368005084.1">
    <property type="nucleotide sequence ID" value="NZ_JAMXFF010000003.1"/>
</dbReference>
<organism evidence="1 2">
    <name type="scientific">Laspinema palackyanum D2a</name>
    <dbReference type="NCBI Taxonomy" id="2953684"/>
    <lineage>
        <taxon>Bacteria</taxon>
        <taxon>Bacillati</taxon>
        <taxon>Cyanobacteriota</taxon>
        <taxon>Cyanophyceae</taxon>
        <taxon>Oscillatoriophycideae</taxon>
        <taxon>Oscillatoriales</taxon>
        <taxon>Laspinemataceae</taxon>
        <taxon>Laspinema</taxon>
        <taxon>Laspinema palackyanum</taxon>
    </lineage>
</organism>
<evidence type="ECO:0000313" key="2">
    <source>
        <dbReference type="Proteomes" id="UP001525890"/>
    </source>
</evidence>
<accession>A0ABT2MNA9</accession>
<dbReference type="Proteomes" id="UP001525890">
    <property type="component" value="Unassembled WGS sequence"/>
</dbReference>
<reference evidence="1 2" key="1">
    <citation type="journal article" date="2022" name="Front. Microbiol.">
        <title>High genomic differentiation and limited gene flow indicate recent cryptic speciation within the genus Laspinema (cyanobacteria).</title>
        <authorList>
            <person name="Stanojkovic A."/>
            <person name="Skoupy S."/>
            <person name="Skaloud P."/>
            <person name="Dvorak P."/>
        </authorList>
    </citation>
    <scope>NUCLEOTIDE SEQUENCE [LARGE SCALE GENOMIC DNA]</scope>
    <source>
        <strain evidence="1 2">D2a</strain>
    </source>
</reference>
<comment type="caution">
    <text evidence="1">The sequence shown here is derived from an EMBL/GenBank/DDBJ whole genome shotgun (WGS) entry which is preliminary data.</text>
</comment>
<name>A0ABT2MNA9_9CYAN</name>
<sequence>MSIPRRCNEYGKWMETGNPGSRQFGNSKGGFMAIADPLNRLSHLCEWKKPESCHLH</sequence>
<protein>
    <submittedName>
        <fullName evidence="1">Uncharacterized protein</fullName>
    </submittedName>
</protein>